<dbReference type="Pfam" id="PF01551">
    <property type="entry name" value="Peptidase_M23"/>
    <property type="match status" value="1"/>
</dbReference>
<dbReference type="AlphaFoldDB" id="A0A2M7TS04"/>
<sequence>MAKWSVKTIPELREKLLILAESNQTLHDIYDKDRGLYDDCIRLFGQLRRSFDPKNPTEMAEILRQEILAHPDYEKTKLEELWSEKVELETKLSQAEIETLIEEHEKAGDKRKLEIEQRLEKAVGKKDVQIFIEKQREIARERAKAKTKEPEEVKVVKKEEGVEEKIERKVAEVLPEDTSPEKVTEVTEKIKKVVLEEIPKGEGKINGRKIRDEIRTVVGKNPEAVERLAVRVEEIIAGEKVDSFTDDLGEKLARQMPDNPQIQERIREVIGSRAKRVIYAEDTNIFQAREVGGEAKTLVEEIEAGEISGTVLKQADLEVENFLEERVEVVDKARAGVMKERFEAEMVENLGGEGVISPEQKQAMEDFELMVDKIFYHRAEKPSLDIESYRQAAEATAVDRGVEASRAENSWHELRGVMGVLRTKPREFNRMVELYERGNKLLGDKLPNIPEIKFTERIMKLAAGNKTVLGMINLGQRFVAITDTFNGLGGKFLIKIGADKVGWSLLEKVGGQAGVEFAKEALTIIGKEGLQKGVMAILKGVLGGGVKAGTMAVEGGAAAGAGGGVTALVAAFQAIPVVGQVILVAALAVAAVVVLWKAVVVPVLNVIKSLAQKLNIDLNGVKGGISRVLGGGKFGNFMGSIGQFFFDVGLFFVGIPAFLATLNFTSIVAPVFLFYMVGILGYSLLQSNMVSSLVPPPPGGNCVLKSETESGGLINCDQTAPENGFPGINKESFVSLANRWRTGKNYSEECYNDTVNRALCAGINPAYALWVWVHESGASNYSIANVEDFGIHGQAAAPPKDFNAQINYFLKLDPGSACVNDPRIGGNYWLGFATNYLNGSCDPDEKNVTNGQTGREYLAEMQTSWGWVSSLPMPADIHAAKGGKDCGNIGNNSDSEINNEYTDENGDVWVCYGEVNQPGFEPWDPSIPVPEGCPSGRPTSGGFTQGPFAQGCTHQNMQSPAVDIGTGNGTPIYATHAGVAEIGYSDMPGFYVILHGICEGKSFTTHYYHMPEGGQRVSSNQQVKAGDLIGIVNNMGNSTGPHLHYQINGLDVNKFGQYLGLSVAETQQLWGCCGSWNGKYCP</sequence>
<keyword evidence="1" id="KW-0472">Membrane</keyword>
<dbReference type="Proteomes" id="UP000229336">
    <property type="component" value="Unassembled WGS sequence"/>
</dbReference>
<evidence type="ECO:0000259" key="2">
    <source>
        <dbReference type="Pfam" id="PF01551"/>
    </source>
</evidence>
<feature type="transmembrane region" description="Helical" evidence="1">
    <location>
        <begin position="644"/>
        <end position="661"/>
    </location>
</feature>
<dbReference type="InterPro" id="IPR016047">
    <property type="entry name" value="M23ase_b-sheet_dom"/>
</dbReference>
<dbReference type="InterPro" id="IPR011055">
    <property type="entry name" value="Dup_hybrid_motif"/>
</dbReference>
<keyword evidence="1" id="KW-1133">Transmembrane helix</keyword>
<evidence type="ECO:0000256" key="1">
    <source>
        <dbReference type="SAM" id="Phobius"/>
    </source>
</evidence>
<feature type="transmembrane region" description="Helical" evidence="1">
    <location>
        <begin position="667"/>
        <end position="685"/>
    </location>
</feature>
<protein>
    <recommendedName>
        <fullName evidence="2">M23ase beta-sheet core domain-containing protein</fullName>
    </recommendedName>
</protein>
<dbReference type="GO" id="GO:0004222">
    <property type="term" value="F:metalloendopeptidase activity"/>
    <property type="evidence" value="ECO:0007669"/>
    <property type="project" value="TreeGrafter"/>
</dbReference>
<dbReference type="InterPro" id="IPR050570">
    <property type="entry name" value="Cell_wall_metabolism_enzyme"/>
</dbReference>
<evidence type="ECO:0000313" key="3">
    <source>
        <dbReference type="EMBL" id="PIZ58346.1"/>
    </source>
</evidence>
<organism evidence="3 4">
    <name type="scientific">Candidatus Shapirobacteria bacterium CG_4_10_14_0_2_um_filter_40_12</name>
    <dbReference type="NCBI Taxonomy" id="1974871"/>
    <lineage>
        <taxon>Bacteria</taxon>
        <taxon>Candidatus Shapironibacteriota</taxon>
    </lineage>
</organism>
<dbReference type="PANTHER" id="PTHR21666">
    <property type="entry name" value="PEPTIDASE-RELATED"/>
    <property type="match status" value="1"/>
</dbReference>
<evidence type="ECO:0000313" key="4">
    <source>
        <dbReference type="Proteomes" id="UP000229336"/>
    </source>
</evidence>
<feature type="transmembrane region" description="Helical" evidence="1">
    <location>
        <begin position="581"/>
        <end position="604"/>
    </location>
</feature>
<reference evidence="4" key="1">
    <citation type="submission" date="2017-09" db="EMBL/GenBank/DDBJ databases">
        <title>Depth-based differentiation of microbial function through sediment-hosted aquifers and enrichment of novel symbionts in the deep terrestrial subsurface.</title>
        <authorList>
            <person name="Probst A.J."/>
            <person name="Ladd B."/>
            <person name="Jarett J.K."/>
            <person name="Geller-Mcgrath D.E."/>
            <person name="Sieber C.M.K."/>
            <person name="Emerson J.B."/>
            <person name="Anantharaman K."/>
            <person name="Thomas B.C."/>
            <person name="Malmstrom R."/>
            <person name="Stieglmeier M."/>
            <person name="Klingl A."/>
            <person name="Woyke T."/>
            <person name="Ryan C.M."/>
            <person name="Banfield J.F."/>
        </authorList>
    </citation>
    <scope>NUCLEOTIDE SEQUENCE [LARGE SCALE GENOMIC DNA]</scope>
</reference>
<feature type="domain" description="M23ase beta-sheet core" evidence="2">
    <location>
        <begin position="961"/>
        <end position="1048"/>
    </location>
</feature>
<comment type="caution">
    <text evidence="3">The sequence shown here is derived from an EMBL/GenBank/DDBJ whole genome shotgun (WGS) entry which is preliminary data.</text>
</comment>
<dbReference type="CDD" id="cd12797">
    <property type="entry name" value="M23_peptidase"/>
    <property type="match status" value="1"/>
</dbReference>
<gene>
    <name evidence="3" type="ORF">COY20_03820</name>
</gene>
<dbReference type="SUPFAM" id="SSF51261">
    <property type="entry name" value="Duplicated hybrid motif"/>
    <property type="match status" value="1"/>
</dbReference>
<dbReference type="Gene3D" id="2.70.70.10">
    <property type="entry name" value="Glucose Permease (Domain IIA)"/>
    <property type="match status" value="1"/>
</dbReference>
<accession>A0A2M7TS04</accession>
<dbReference type="EMBL" id="PFNX01000069">
    <property type="protein sequence ID" value="PIZ58346.1"/>
    <property type="molecule type" value="Genomic_DNA"/>
</dbReference>
<keyword evidence="1" id="KW-0812">Transmembrane</keyword>
<dbReference type="PANTHER" id="PTHR21666:SF270">
    <property type="entry name" value="MUREIN HYDROLASE ACTIVATOR ENVC"/>
    <property type="match status" value="1"/>
</dbReference>
<proteinExistence type="predicted"/>
<name>A0A2M7TS04_9BACT</name>